<dbReference type="EMBL" id="CP073581">
    <property type="protein sequence ID" value="QUJ78087.1"/>
    <property type="molecule type" value="Genomic_DNA"/>
</dbReference>
<dbReference type="InterPro" id="IPR010593">
    <property type="entry name" value="DUF1159"/>
</dbReference>
<dbReference type="PIRSF" id="PIRSF032064">
    <property type="entry name" value="UCP032064"/>
    <property type="match status" value="1"/>
</dbReference>
<dbReference type="KEGG" id="sual:KDD17_16480"/>
<dbReference type="InterPro" id="IPR007922">
    <property type="entry name" value="DciA-like"/>
</dbReference>
<dbReference type="Pfam" id="PF05258">
    <property type="entry name" value="DciA"/>
    <property type="match status" value="1"/>
</dbReference>
<dbReference type="Proteomes" id="UP000683291">
    <property type="component" value="Chromosome 1"/>
</dbReference>
<dbReference type="AlphaFoldDB" id="A0A975JGX2"/>
<keyword evidence="2" id="KW-1185">Reference proteome</keyword>
<sequence>MPKRRATTKGFARTSNLLTQRIRQASESRGFAQSRLLTNWAEVVGEETAAMSRPVEVSYGRGGMGATLTLLTTGAQAPLLEMQKEQLRARVNAVYGYNAIARIRVTQTAATGFSEGKVAFEHAPKKTAATPDPALRARAQQTAADVGDAGLREALARLAENVLTRTNTPRRG</sequence>
<gene>
    <name evidence="1" type="ORF">KDD17_16480</name>
</gene>
<protein>
    <submittedName>
        <fullName evidence="1">DUF721 domain-containing protein</fullName>
    </submittedName>
</protein>
<organism evidence="1 2">
    <name type="scientific">Sulfitobacter albidus</name>
    <dbReference type="NCBI Taxonomy" id="2829501"/>
    <lineage>
        <taxon>Bacteria</taxon>
        <taxon>Pseudomonadati</taxon>
        <taxon>Pseudomonadota</taxon>
        <taxon>Alphaproteobacteria</taxon>
        <taxon>Rhodobacterales</taxon>
        <taxon>Roseobacteraceae</taxon>
        <taxon>Sulfitobacter</taxon>
    </lineage>
</organism>
<accession>A0A975JGX2</accession>
<name>A0A975JGX2_9RHOB</name>
<reference evidence="1" key="1">
    <citation type="submission" date="2021-04" db="EMBL/GenBank/DDBJ databases">
        <title>Complete genome sequence for Sulfitobacter sp. strain JK7-1.</title>
        <authorList>
            <person name="Park S.-J."/>
        </authorList>
    </citation>
    <scope>NUCLEOTIDE SEQUENCE</scope>
    <source>
        <strain evidence="1">JK7-1</strain>
    </source>
</reference>
<dbReference type="PANTHER" id="PTHR36456">
    <property type="entry name" value="UPF0232 PROTEIN SCO3875"/>
    <property type="match status" value="1"/>
</dbReference>
<proteinExistence type="predicted"/>
<evidence type="ECO:0000313" key="1">
    <source>
        <dbReference type="EMBL" id="QUJ78087.1"/>
    </source>
</evidence>
<dbReference type="RefSeq" id="WP_212706280.1">
    <property type="nucleotide sequence ID" value="NZ_CP073581.1"/>
</dbReference>
<dbReference type="PANTHER" id="PTHR36456:SF1">
    <property type="entry name" value="UPF0232 PROTEIN SCO3875"/>
    <property type="match status" value="1"/>
</dbReference>
<evidence type="ECO:0000313" key="2">
    <source>
        <dbReference type="Proteomes" id="UP000683291"/>
    </source>
</evidence>